<sequence length="109" mass="12128">MSVNSSDPIQHLENEDRRRAVRLAWSWGVGVPVTTLVVWFILHLIAPDAAVTSIAPIVIAFVGAVGVCVNTSRRWSRLHAWAPLMGAVWALIPWFVLIATTFLPRFILD</sequence>
<name>A0A3D4SYI3_9CORY</name>
<accession>A0A3D4SYI3</accession>
<keyword evidence="1" id="KW-0472">Membrane</keyword>
<proteinExistence type="predicted"/>
<keyword evidence="1" id="KW-1133">Transmembrane helix</keyword>
<keyword evidence="1" id="KW-0812">Transmembrane</keyword>
<feature type="transmembrane region" description="Helical" evidence="1">
    <location>
        <begin position="51"/>
        <end position="69"/>
    </location>
</feature>
<evidence type="ECO:0000256" key="1">
    <source>
        <dbReference type="SAM" id="Phobius"/>
    </source>
</evidence>
<reference evidence="2 3" key="1">
    <citation type="journal article" date="2018" name="Nat. Biotechnol.">
        <title>A standardized bacterial taxonomy based on genome phylogeny substantially revises the tree of life.</title>
        <authorList>
            <person name="Parks D.H."/>
            <person name="Chuvochina M."/>
            <person name="Waite D.W."/>
            <person name="Rinke C."/>
            <person name="Skarshewski A."/>
            <person name="Chaumeil P.A."/>
            <person name="Hugenholtz P."/>
        </authorList>
    </citation>
    <scope>NUCLEOTIDE SEQUENCE [LARGE SCALE GENOMIC DNA]</scope>
    <source>
        <strain evidence="2">UBA11247</strain>
    </source>
</reference>
<feature type="transmembrane region" description="Helical" evidence="1">
    <location>
        <begin position="81"/>
        <end position="103"/>
    </location>
</feature>
<evidence type="ECO:0000313" key="2">
    <source>
        <dbReference type="EMBL" id="HCT14135.1"/>
    </source>
</evidence>
<feature type="transmembrane region" description="Helical" evidence="1">
    <location>
        <begin position="24"/>
        <end position="45"/>
    </location>
</feature>
<dbReference type="Proteomes" id="UP000261739">
    <property type="component" value="Unassembled WGS sequence"/>
</dbReference>
<comment type="caution">
    <text evidence="2">The sequence shown here is derived from an EMBL/GenBank/DDBJ whole genome shotgun (WGS) entry which is preliminary data.</text>
</comment>
<dbReference type="AlphaFoldDB" id="A0A3D4SYI3"/>
<dbReference type="STRING" id="863239.GCA_000213935_00155"/>
<dbReference type="RefSeq" id="WP_273051351.1">
    <property type="nucleotide sequence ID" value="NZ_DAITTW010000001.1"/>
</dbReference>
<protein>
    <submittedName>
        <fullName evidence="2">Uncharacterized protein</fullName>
    </submittedName>
</protein>
<evidence type="ECO:0000313" key="3">
    <source>
        <dbReference type="Proteomes" id="UP000261739"/>
    </source>
</evidence>
<gene>
    <name evidence="2" type="ORF">DIW82_04885</name>
</gene>
<dbReference type="EMBL" id="DQID01000137">
    <property type="protein sequence ID" value="HCT14135.1"/>
    <property type="molecule type" value="Genomic_DNA"/>
</dbReference>
<organism evidence="2 3">
    <name type="scientific">Corynebacterium nuruki</name>
    <dbReference type="NCBI Taxonomy" id="1032851"/>
    <lineage>
        <taxon>Bacteria</taxon>
        <taxon>Bacillati</taxon>
        <taxon>Actinomycetota</taxon>
        <taxon>Actinomycetes</taxon>
        <taxon>Mycobacteriales</taxon>
        <taxon>Corynebacteriaceae</taxon>
        <taxon>Corynebacterium</taxon>
    </lineage>
</organism>